<keyword evidence="3" id="KW-1185">Reference proteome</keyword>
<dbReference type="Proteomes" id="UP000219072">
    <property type="component" value="Unassembled WGS sequence"/>
</dbReference>
<name>A0A286DWM7_9ACTN</name>
<reference evidence="2 3" key="1">
    <citation type="submission" date="2017-09" db="EMBL/GenBank/DDBJ databases">
        <authorList>
            <person name="Ehlers B."/>
            <person name="Leendertz F.H."/>
        </authorList>
    </citation>
    <scope>NUCLEOTIDE SEQUENCE [LARGE SCALE GENOMIC DNA]</scope>
    <source>
        <strain evidence="2 3">CGMCC 4.7095</strain>
    </source>
</reference>
<evidence type="ECO:0008006" key="4">
    <source>
        <dbReference type="Google" id="ProtNLM"/>
    </source>
</evidence>
<accession>A0A286DWM7</accession>
<dbReference type="AlphaFoldDB" id="A0A286DWM7"/>
<dbReference type="RefSeq" id="WP_141514603.1">
    <property type="nucleotide sequence ID" value="NZ_OCNE01000008.1"/>
</dbReference>
<organism evidence="2 3">
    <name type="scientific">Streptomyces zhaozhouensis</name>
    <dbReference type="NCBI Taxonomy" id="1300267"/>
    <lineage>
        <taxon>Bacteria</taxon>
        <taxon>Bacillati</taxon>
        <taxon>Actinomycetota</taxon>
        <taxon>Actinomycetes</taxon>
        <taxon>Kitasatosporales</taxon>
        <taxon>Streptomycetaceae</taxon>
        <taxon>Streptomyces</taxon>
    </lineage>
</organism>
<dbReference type="EMBL" id="OCNE01000008">
    <property type="protein sequence ID" value="SOD63058.1"/>
    <property type="molecule type" value="Genomic_DNA"/>
</dbReference>
<proteinExistence type="predicted"/>
<feature type="compositionally biased region" description="Low complexity" evidence="1">
    <location>
        <begin position="86"/>
        <end position="99"/>
    </location>
</feature>
<sequence>MPTARAEAFTREPPKSLRDRISYLIRELGSVRAVAAEIGVTAGSVNRYRRGAHRNPPPAVTARVEVAVRAVGSPGCARPPLLARRSSPTASTTTAGCAA</sequence>
<feature type="region of interest" description="Disordered" evidence="1">
    <location>
        <begin position="77"/>
        <end position="99"/>
    </location>
</feature>
<evidence type="ECO:0000313" key="2">
    <source>
        <dbReference type="EMBL" id="SOD63058.1"/>
    </source>
</evidence>
<gene>
    <name evidence="2" type="ORF">SAMN06297387_108221</name>
</gene>
<dbReference type="OrthoDB" id="3868195at2"/>
<protein>
    <recommendedName>
        <fullName evidence="4">Homeodomain-like domain-containing protein</fullName>
    </recommendedName>
</protein>
<evidence type="ECO:0000256" key="1">
    <source>
        <dbReference type="SAM" id="MobiDB-lite"/>
    </source>
</evidence>
<evidence type="ECO:0000313" key="3">
    <source>
        <dbReference type="Proteomes" id="UP000219072"/>
    </source>
</evidence>